<keyword evidence="3" id="KW-1185">Reference proteome</keyword>
<name>A0A2R5EYR7_9BACL</name>
<proteinExistence type="predicted"/>
<keyword evidence="2" id="KW-0121">Carboxypeptidase</keyword>
<dbReference type="GO" id="GO:0006508">
    <property type="term" value="P:proteolysis"/>
    <property type="evidence" value="ECO:0007669"/>
    <property type="project" value="InterPro"/>
</dbReference>
<dbReference type="Gene3D" id="3.30.1380.10">
    <property type="match status" value="1"/>
</dbReference>
<protein>
    <submittedName>
        <fullName evidence="2">Peptidase M15B and M15C DD-carboxypeptidase VanY/endolysin</fullName>
    </submittedName>
</protein>
<dbReference type="PANTHER" id="PTHR34385:SF1">
    <property type="entry name" value="PEPTIDOGLYCAN L-ALANYL-D-GLUTAMATE ENDOPEPTIDASE CWLK"/>
    <property type="match status" value="1"/>
</dbReference>
<accession>A0A2R5EYR7</accession>
<dbReference type="AlphaFoldDB" id="A0A2R5EYR7"/>
<evidence type="ECO:0000313" key="3">
    <source>
        <dbReference type="Proteomes" id="UP000245202"/>
    </source>
</evidence>
<dbReference type="GO" id="GO:0004180">
    <property type="term" value="F:carboxypeptidase activity"/>
    <property type="evidence" value="ECO:0007669"/>
    <property type="project" value="UniProtKB-KW"/>
</dbReference>
<dbReference type="Gene3D" id="3.30.200.180">
    <property type="match status" value="1"/>
</dbReference>
<dbReference type="EMBL" id="BDQX01000292">
    <property type="protein sequence ID" value="GBG10208.1"/>
    <property type="molecule type" value="Genomic_DNA"/>
</dbReference>
<dbReference type="InterPro" id="IPR009045">
    <property type="entry name" value="Zn_M74/Hedgehog-like"/>
</dbReference>
<sequence>MRDFHNPVLKDVADTPLHVLEEEIALEMECLGQLGKLVRAAGALDDIVVVSGYRTMEEQKAIYNGSLAENGPVFTANYVALPGCSEHQTGLAVDVGEKTSGELDFIAPSFPDHGACAVFKTLAASYGFIQRYKEGKEELTGIACEPWHFRYVGVPHAACMESLNMCLEEYIAYLRDFSYAGKRLEHAGDSWRAESYYVVAHRDGDTPVPIPACDAYRISGNNADGFIVTVYYGDGHEI</sequence>
<reference evidence="2 3" key="1">
    <citation type="submission" date="2017-08" db="EMBL/GenBank/DDBJ databases">
        <title>Substantial Increase in Enzyme Production by Combined Drug-Resistance Mutations in Paenibacillus agaridevorans.</title>
        <authorList>
            <person name="Tanaka Y."/>
            <person name="Funane K."/>
            <person name="Hosaka T."/>
            <person name="Shiwa Y."/>
            <person name="Fujita N."/>
            <person name="Miyazaki T."/>
            <person name="Yoshikawa H."/>
            <person name="Murakami K."/>
            <person name="Kasahara K."/>
            <person name="Inaoka T."/>
            <person name="Hiraga Y."/>
            <person name="Ochi K."/>
        </authorList>
    </citation>
    <scope>NUCLEOTIDE SEQUENCE [LARGE SCALE GENOMIC DNA]</scope>
    <source>
        <strain evidence="2 3">T-3040</strain>
    </source>
</reference>
<keyword evidence="2" id="KW-0645">Protease</keyword>
<dbReference type="SUPFAM" id="SSF55166">
    <property type="entry name" value="Hedgehog/DD-peptidase"/>
    <property type="match status" value="1"/>
</dbReference>
<gene>
    <name evidence="2" type="ORF">PAT3040_04926</name>
</gene>
<evidence type="ECO:0000259" key="1">
    <source>
        <dbReference type="Pfam" id="PF02557"/>
    </source>
</evidence>
<comment type="caution">
    <text evidence="2">The sequence shown here is derived from an EMBL/GenBank/DDBJ whole genome shotgun (WGS) entry which is preliminary data.</text>
</comment>
<dbReference type="InterPro" id="IPR003709">
    <property type="entry name" value="VanY-like_core_dom"/>
</dbReference>
<dbReference type="RefSeq" id="WP_258235143.1">
    <property type="nucleotide sequence ID" value="NZ_BDQX01000292.1"/>
</dbReference>
<dbReference type="Pfam" id="PF02557">
    <property type="entry name" value="VanY"/>
    <property type="match status" value="1"/>
</dbReference>
<organism evidence="2 3">
    <name type="scientific">Paenibacillus agaridevorans</name>
    <dbReference type="NCBI Taxonomy" id="171404"/>
    <lineage>
        <taxon>Bacteria</taxon>
        <taxon>Bacillati</taxon>
        <taxon>Bacillota</taxon>
        <taxon>Bacilli</taxon>
        <taxon>Bacillales</taxon>
        <taxon>Paenibacillaceae</taxon>
        <taxon>Paenibacillus</taxon>
    </lineage>
</organism>
<dbReference type="InterPro" id="IPR052179">
    <property type="entry name" value="DD-CPase-like"/>
</dbReference>
<evidence type="ECO:0000313" key="2">
    <source>
        <dbReference type="EMBL" id="GBG10208.1"/>
    </source>
</evidence>
<dbReference type="PANTHER" id="PTHR34385">
    <property type="entry name" value="D-ALANYL-D-ALANINE CARBOXYPEPTIDASE"/>
    <property type="match status" value="1"/>
</dbReference>
<feature type="domain" description="D-alanyl-D-alanine carboxypeptidase-like core" evidence="1">
    <location>
        <begin position="26"/>
        <end position="153"/>
    </location>
</feature>
<dbReference type="Proteomes" id="UP000245202">
    <property type="component" value="Unassembled WGS sequence"/>
</dbReference>
<keyword evidence="2" id="KW-0378">Hydrolase</keyword>